<dbReference type="Proteomes" id="UP000777438">
    <property type="component" value="Unassembled WGS sequence"/>
</dbReference>
<dbReference type="EMBL" id="JAGPYM010000013">
    <property type="protein sequence ID" value="KAH6888200.1"/>
    <property type="molecule type" value="Genomic_DNA"/>
</dbReference>
<dbReference type="PANTHER" id="PTHR38790">
    <property type="entry name" value="2EXR DOMAIN-CONTAINING PROTEIN-RELATED"/>
    <property type="match status" value="1"/>
</dbReference>
<reference evidence="2 3" key="1">
    <citation type="journal article" date="2021" name="Nat. Commun.">
        <title>Genetic determinants of endophytism in the Arabidopsis root mycobiome.</title>
        <authorList>
            <person name="Mesny F."/>
            <person name="Miyauchi S."/>
            <person name="Thiergart T."/>
            <person name="Pickel B."/>
            <person name="Atanasova L."/>
            <person name="Karlsson M."/>
            <person name="Huettel B."/>
            <person name="Barry K.W."/>
            <person name="Haridas S."/>
            <person name="Chen C."/>
            <person name="Bauer D."/>
            <person name="Andreopoulos W."/>
            <person name="Pangilinan J."/>
            <person name="LaButti K."/>
            <person name="Riley R."/>
            <person name="Lipzen A."/>
            <person name="Clum A."/>
            <person name="Drula E."/>
            <person name="Henrissat B."/>
            <person name="Kohler A."/>
            <person name="Grigoriev I.V."/>
            <person name="Martin F.M."/>
            <person name="Hacquard S."/>
        </authorList>
    </citation>
    <scope>NUCLEOTIDE SEQUENCE [LARGE SCALE GENOMIC DNA]</scope>
    <source>
        <strain evidence="2 3">MPI-CAGE-CH-0241</strain>
    </source>
</reference>
<accession>A0A9P8W636</accession>
<evidence type="ECO:0000313" key="3">
    <source>
        <dbReference type="Proteomes" id="UP000777438"/>
    </source>
</evidence>
<keyword evidence="3" id="KW-1185">Reference proteome</keyword>
<organism evidence="2 3">
    <name type="scientific">Thelonectria olida</name>
    <dbReference type="NCBI Taxonomy" id="1576542"/>
    <lineage>
        <taxon>Eukaryota</taxon>
        <taxon>Fungi</taxon>
        <taxon>Dikarya</taxon>
        <taxon>Ascomycota</taxon>
        <taxon>Pezizomycotina</taxon>
        <taxon>Sordariomycetes</taxon>
        <taxon>Hypocreomycetidae</taxon>
        <taxon>Hypocreales</taxon>
        <taxon>Nectriaceae</taxon>
        <taxon>Thelonectria</taxon>
    </lineage>
</organism>
<dbReference type="AlphaFoldDB" id="A0A9P8W636"/>
<comment type="caution">
    <text evidence="2">The sequence shown here is derived from an EMBL/GenBank/DDBJ whole genome shotgun (WGS) entry which is preliminary data.</text>
</comment>
<gene>
    <name evidence="2" type="ORF">B0T10DRAFT_607368</name>
</gene>
<sequence length="439" mass="51796">MVNSILEVLPSQEQMERELGFTARHVEFLFHLWDQQYFYNDLTPVTVDDKVKIAKEYQLLKAKKTDWAPVRDETRMLRCPDIIGREWYWEYHVMWIHATKARGFHKYCVDVPIGPINFDTCRQRSLPLLFTEQQTLDILSSMEVGPRYEMSRRRREKVASPNSPFFKLPEDVRRKIIELLLPEQVWHPKSTTSLRIWHRDLGDQSGFHFAWGKEPVILRVAKWIREEALPLAWRKVTARLDDMDDMLRFLLSIGTIGRENITKMEVKWQSFSDFQVALRDVEDVNSYTPRLPSLHTARLTKLLRGCKSGPRIHVDFRSDMTENLTVEEFWEDAGIRRLCKLHKGGANEIREHLTETDGDLGRVKSLEVELRTRTIFPPPWVLRRQGCPDLPEREEGLETDSESEDTSPEEISPEDLWPIEARLRHLEEIVAEYEPLYLF</sequence>
<name>A0A9P8W636_9HYPO</name>
<dbReference type="OrthoDB" id="5096313at2759"/>
<evidence type="ECO:0000313" key="2">
    <source>
        <dbReference type="EMBL" id="KAH6888200.1"/>
    </source>
</evidence>
<feature type="compositionally biased region" description="Acidic residues" evidence="1">
    <location>
        <begin position="397"/>
        <end position="413"/>
    </location>
</feature>
<protein>
    <submittedName>
        <fullName evidence="2">Uncharacterized protein</fullName>
    </submittedName>
</protein>
<proteinExistence type="predicted"/>
<feature type="region of interest" description="Disordered" evidence="1">
    <location>
        <begin position="384"/>
        <end position="414"/>
    </location>
</feature>
<evidence type="ECO:0000256" key="1">
    <source>
        <dbReference type="SAM" id="MobiDB-lite"/>
    </source>
</evidence>